<organism evidence="1 2">
    <name type="scientific">Gossypium trilobum</name>
    <dbReference type="NCBI Taxonomy" id="34281"/>
    <lineage>
        <taxon>Eukaryota</taxon>
        <taxon>Viridiplantae</taxon>
        <taxon>Streptophyta</taxon>
        <taxon>Embryophyta</taxon>
        <taxon>Tracheophyta</taxon>
        <taxon>Spermatophyta</taxon>
        <taxon>Magnoliopsida</taxon>
        <taxon>eudicotyledons</taxon>
        <taxon>Gunneridae</taxon>
        <taxon>Pentapetalae</taxon>
        <taxon>rosids</taxon>
        <taxon>malvids</taxon>
        <taxon>Malvales</taxon>
        <taxon>Malvaceae</taxon>
        <taxon>Malvoideae</taxon>
        <taxon>Gossypium</taxon>
    </lineage>
</organism>
<accession>A0A7J9EHK3</accession>
<reference evidence="1 2" key="1">
    <citation type="journal article" date="2019" name="Genome Biol. Evol.">
        <title>Insights into the evolution of the New World diploid cottons (Gossypium, subgenus Houzingenia) based on genome sequencing.</title>
        <authorList>
            <person name="Grover C.E."/>
            <person name="Arick M.A. 2nd"/>
            <person name="Thrash A."/>
            <person name="Conover J.L."/>
            <person name="Sanders W.S."/>
            <person name="Peterson D.G."/>
            <person name="Frelichowski J.E."/>
            <person name="Scheffler J.A."/>
            <person name="Scheffler B.E."/>
            <person name="Wendel J.F."/>
        </authorList>
    </citation>
    <scope>NUCLEOTIDE SEQUENCE [LARGE SCALE GENOMIC DNA]</scope>
    <source>
        <strain evidence="1">8</strain>
        <tissue evidence="1">Leaf</tissue>
    </source>
</reference>
<dbReference type="Proteomes" id="UP000593568">
    <property type="component" value="Unassembled WGS sequence"/>
</dbReference>
<sequence>MVFASGSIVSSIVGLLNDALWVELDVGKHGGRRCVGEWGESEC</sequence>
<dbReference type="EMBL" id="JABEZW010000008">
    <property type="protein sequence ID" value="MBA0772318.1"/>
    <property type="molecule type" value="Genomic_DNA"/>
</dbReference>
<name>A0A7J9EHK3_9ROSI</name>
<dbReference type="AlphaFoldDB" id="A0A7J9EHK3"/>
<proteinExistence type="predicted"/>
<protein>
    <submittedName>
        <fullName evidence="1">Uncharacterized protein</fullName>
    </submittedName>
</protein>
<comment type="caution">
    <text evidence="1">The sequence shown here is derived from an EMBL/GenBank/DDBJ whole genome shotgun (WGS) entry which is preliminary data.</text>
</comment>
<gene>
    <name evidence="1" type="ORF">Gotri_007723</name>
</gene>
<keyword evidence="2" id="KW-1185">Reference proteome</keyword>
<evidence type="ECO:0000313" key="2">
    <source>
        <dbReference type="Proteomes" id="UP000593568"/>
    </source>
</evidence>
<evidence type="ECO:0000313" key="1">
    <source>
        <dbReference type="EMBL" id="MBA0772318.1"/>
    </source>
</evidence>